<reference evidence="6" key="2">
    <citation type="submission" date="2015-07" db="EMBL/GenBank/DDBJ databases">
        <title>Contrasting host-pathogen interactions and genome evolution in two generalist and specialist microsporidian pathogens of mosquitoes.</title>
        <authorList>
            <consortium name="The Broad Institute Genomics Platform"/>
            <consortium name="The Broad Institute Genome Sequencing Center for Infectious Disease"/>
            <person name="Cuomo C.A."/>
            <person name="Sanscrainte N.D."/>
            <person name="Goldberg J.M."/>
            <person name="Heiman D."/>
            <person name="Young S."/>
            <person name="Zeng Q."/>
            <person name="Becnel J.J."/>
            <person name="Birren B.W."/>
        </authorList>
    </citation>
    <scope>NUCLEOTIDE SEQUENCE [LARGE SCALE GENOMIC DNA]</scope>
    <source>
        <strain evidence="6">USNM 41457</strain>
    </source>
</reference>
<dbReference type="Proteomes" id="UP000003163">
    <property type="component" value="Unassembled WGS sequence"/>
</dbReference>
<dbReference type="PROSITE" id="PS51084">
    <property type="entry name" value="HIT_2"/>
    <property type="match status" value="1"/>
</dbReference>
<dbReference type="OrthoDB" id="672793at2759"/>
<dbReference type="EMBL" id="AFBI03000001">
    <property type="protein sequence ID" value="EJW05208.1"/>
    <property type="molecule type" value="Genomic_DNA"/>
</dbReference>
<dbReference type="GO" id="GO:0003824">
    <property type="term" value="F:catalytic activity"/>
    <property type="evidence" value="ECO:0007669"/>
    <property type="project" value="InterPro"/>
</dbReference>
<dbReference type="OMA" id="YHAEFMH"/>
<feature type="short sequence motif" description="Histidine triad motif" evidence="2 3">
    <location>
        <begin position="89"/>
        <end position="93"/>
    </location>
</feature>
<dbReference type="Gene3D" id="3.30.428.10">
    <property type="entry name" value="HIT-like"/>
    <property type="match status" value="1"/>
</dbReference>
<dbReference type="FunCoup" id="J8ZZY7">
    <property type="interactions" value="76"/>
</dbReference>
<dbReference type="PANTHER" id="PTHR46648">
    <property type="entry name" value="HIT FAMILY PROTEIN 1"/>
    <property type="match status" value="1"/>
</dbReference>
<evidence type="ECO:0000256" key="3">
    <source>
        <dbReference type="PROSITE-ProRule" id="PRU00464"/>
    </source>
</evidence>
<dbReference type="VEuPathDB" id="MicrosporidiaDB:EDEG_00063"/>
<dbReference type="PANTHER" id="PTHR46648:SF1">
    <property type="entry name" value="ADENOSINE 5'-MONOPHOSPHORAMIDASE HNT1"/>
    <property type="match status" value="1"/>
</dbReference>
<evidence type="ECO:0000256" key="2">
    <source>
        <dbReference type="PIRSR" id="PIRSR601310-3"/>
    </source>
</evidence>
<reference evidence="5 6" key="1">
    <citation type="submission" date="2011-08" db="EMBL/GenBank/DDBJ databases">
        <authorList>
            <person name="Liu Z.J."/>
            <person name="Shi F.L."/>
            <person name="Lu J.Q."/>
            <person name="Li M."/>
            <person name="Wang Z.L."/>
        </authorList>
    </citation>
    <scope>NUCLEOTIDE SEQUENCE [LARGE SCALE GENOMIC DNA]</scope>
    <source>
        <strain evidence="5 6">USNM 41457</strain>
    </source>
</reference>
<accession>J8ZZY7</accession>
<feature type="domain" description="HIT" evidence="4">
    <location>
        <begin position="5"/>
        <end position="109"/>
    </location>
</feature>
<dbReference type="SUPFAM" id="SSF54197">
    <property type="entry name" value="HIT-like"/>
    <property type="match status" value="1"/>
</dbReference>
<protein>
    <recommendedName>
        <fullName evidence="4">HIT domain-containing protein</fullName>
    </recommendedName>
</protein>
<gene>
    <name evidence="5" type="ORF">EDEG_00063</name>
</gene>
<evidence type="ECO:0000256" key="1">
    <source>
        <dbReference type="PIRSR" id="PIRSR601310-1"/>
    </source>
</evidence>
<organism evidence="5 6">
    <name type="scientific">Edhazardia aedis (strain USNM 41457)</name>
    <name type="common">Microsporidian parasite</name>
    <dbReference type="NCBI Taxonomy" id="1003232"/>
    <lineage>
        <taxon>Eukaryota</taxon>
        <taxon>Fungi</taxon>
        <taxon>Fungi incertae sedis</taxon>
        <taxon>Microsporidia</taxon>
        <taxon>Edhazardia</taxon>
    </lineage>
</organism>
<name>J8ZZY7_EDHAE</name>
<evidence type="ECO:0000313" key="6">
    <source>
        <dbReference type="Proteomes" id="UP000003163"/>
    </source>
</evidence>
<evidence type="ECO:0000313" key="5">
    <source>
        <dbReference type="EMBL" id="EJW05208.1"/>
    </source>
</evidence>
<dbReference type="InterPro" id="IPR011146">
    <property type="entry name" value="HIT-like"/>
</dbReference>
<dbReference type="InterPro" id="IPR036265">
    <property type="entry name" value="HIT-like_sf"/>
</dbReference>
<keyword evidence="6" id="KW-1185">Reference proteome</keyword>
<comment type="caution">
    <text evidence="5">The sequence shown here is derived from an EMBL/GenBank/DDBJ whole genome shotgun (WGS) entry which is preliminary data.</text>
</comment>
<dbReference type="Pfam" id="PF01230">
    <property type="entry name" value="HIT"/>
    <property type="match status" value="1"/>
</dbReference>
<sequence>MDTCIFCKIINDKVGLLYETDRLVVILDKFPLSYGHLLVIPKSHCRFYHEMDDMDLKEIACTIKKIVKTCGFEKYNVLQNNKHIQSVYHVHFHIIPCDFKINNNSDSIMGQGGLNIKWETLAINEEALKSLKKFIKDRFNEIR</sequence>
<dbReference type="HOGENOM" id="CLU_056776_3_0_1"/>
<feature type="active site" description="Tele-AMP-histidine intermediate" evidence="1">
    <location>
        <position position="91"/>
    </location>
</feature>
<evidence type="ECO:0000259" key="4">
    <source>
        <dbReference type="PROSITE" id="PS51084"/>
    </source>
</evidence>
<proteinExistence type="predicted"/>
<dbReference type="InterPro" id="IPR001310">
    <property type="entry name" value="Histidine_triad_HIT"/>
</dbReference>
<dbReference type="STRING" id="1003232.J8ZZY7"/>
<dbReference type="AlphaFoldDB" id="J8ZZY7"/>
<dbReference type="GO" id="GO:0009117">
    <property type="term" value="P:nucleotide metabolic process"/>
    <property type="evidence" value="ECO:0007669"/>
    <property type="project" value="TreeGrafter"/>
</dbReference>
<dbReference type="InParanoid" id="J8ZZY7"/>